<proteinExistence type="predicted"/>
<sequence length="161" mass="18113">MREYLFPLLERIPLQASSVAGVRDAMTCMTEDLLGQRSTVVHAASRPIRRHARSRACDSTAAAVAVESVRPVTGPSRFQIVERLSRETLSVYWSDARTGLYADQRWRLCRARIRSFCVLTGVPIQIGDLVYRPKSQSTGSPANRDFMILADMVRDDSLDIR</sequence>
<reference evidence="1 2" key="1">
    <citation type="journal article" date="2024" name="Chem. Sci.">
        <title>Discovery of megapolipeptins by genome mining of a Burkholderiales bacteria collection.</title>
        <authorList>
            <person name="Paulo B.S."/>
            <person name="Recchia M.J.J."/>
            <person name="Lee S."/>
            <person name="Fergusson C.H."/>
            <person name="Romanowski S.B."/>
            <person name="Hernandez A."/>
            <person name="Krull N."/>
            <person name="Liu D.Y."/>
            <person name="Cavanagh H."/>
            <person name="Bos A."/>
            <person name="Gray C.A."/>
            <person name="Murphy B.T."/>
            <person name="Linington R.G."/>
            <person name="Eustaquio A.S."/>
        </authorList>
    </citation>
    <scope>NUCLEOTIDE SEQUENCE [LARGE SCALE GENOMIC DNA]</scope>
    <source>
        <strain evidence="1 2">RL17-351-BIE-A</strain>
    </source>
</reference>
<evidence type="ECO:0000313" key="1">
    <source>
        <dbReference type="EMBL" id="MFM0240419.1"/>
    </source>
</evidence>
<protein>
    <submittedName>
        <fullName evidence="1">DUF3331 domain-containing protein</fullName>
    </submittedName>
</protein>
<comment type="caution">
    <text evidence="1">The sequence shown here is derived from an EMBL/GenBank/DDBJ whole genome shotgun (WGS) entry which is preliminary data.</text>
</comment>
<dbReference type="Proteomes" id="UP001629274">
    <property type="component" value="Unassembled WGS sequence"/>
</dbReference>
<dbReference type="RefSeq" id="WP_408262935.1">
    <property type="nucleotide sequence ID" value="NZ_JAQQCK010000008.1"/>
</dbReference>
<keyword evidence="2" id="KW-1185">Reference proteome</keyword>
<dbReference type="Pfam" id="PF11811">
    <property type="entry name" value="DUF3331"/>
    <property type="match status" value="1"/>
</dbReference>
<accession>A0ABW9BIN8</accession>
<gene>
    <name evidence="1" type="ORF">PQR03_20020</name>
</gene>
<dbReference type="InterPro" id="IPR021769">
    <property type="entry name" value="DUF3331"/>
</dbReference>
<name>A0ABW9BIN8_9BURK</name>
<evidence type="ECO:0000313" key="2">
    <source>
        <dbReference type="Proteomes" id="UP001629274"/>
    </source>
</evidence>
<dbReference type="EMBL" id="JAQQDR010000007">
    <property type="protein sequence ID" value="MFM0240419.1"/>
    <property type="molecule type" value="Genomic_DNA"/>
</dbReference>
<organism evidence="1 2">
    <name type="scientific">Paraburkholderia phytofirmans</name>
    <dbReference type="NCBI Taxonomy" id="261302"/>
    <lineage>
        <taxon>Bacteria</taxon>
        <taxon>Pseudomonadati</taxon>
        <taxon>Pseudomonadota</taxon>
        <taxon>Betaproteobacteria</taxon>
        <taxon>Burkholderiales</taxon>
        <taxon>Burkholderiaceae</taxon>
        <taxon>Paraburkholderia</taxon>
    </lineage>
</organism>